<evidence type="ECO:0000313" key="1">
    <source>
        <dbReference type="EMBL" id="CAK7336950.1"/>
    </source>
</evidence>
<organism evidence="1 2">
    <name type="scientific">Dovyalis caffra</name>
    <dbReference type="NCBI Taxonomy" id="77055"/>
    <lineage>
        <taxon>Eukaryota</taxon>
        <taxon>Viridiplantae</taxon>
        <taxon>Streptophyta</taxon>
        <taxon>Embryophyta</taxon>
        <taxon>Tracheophyta</taxon>
        <taxon>Spermatophyta</taxon>
        <taxon>Magnoliopsida</taxon>
        <taxon>eudicotyledons</taxon>
        <taxon>Gunneridae</taxon>
        <taxon>Pentapetalae</taxon>
        <taxon>rosids</taxon>
        <taxon>fabids</taxon>
        <taxon>Malpighiales</taxon>
        <taxon>Salicaceae</taxon>
        <taxon>Flacourtieae</taxon>
        <taxon>Dovyalis</taxon>
    </lineage>
</organism>
<sequence length="148" mass="16054">MAGSASITSHTMVDDNFGFNSLVFFAEAKGGLGVKDLGEVMKAMKGKLAWAYLSSKSIWSTFVRAKYGDPANFSAVNYRIGSLVRRSLLTQISSLLDKSIWVAGSGHIRLWQEKWAMTTLPEPTTSLEISGSQAKKDPALLNLLPAVV</sequence>
<comment type="caution">
    <text evidence="1">The sequence shown here is derived from an EMBL/GenBank/DDBJ whole genome shotgun (WGS) entry which is preliminary data.</text>
</comment>
<dbReference type="AlphaFoldDB" id="A0AAV1RKH8"/>
<dbReference type="Proteomes" id="UP001314170">
    <property type="component" value="Unassembled WGS sequence"/>
</dbReference>
<protein>
    <submittedName>
        <fullName evidence="1">Uncharacterized protein</fullName>
    </submittedName>
</protein>
<accession>A0AAV1RKH8</accession>
<gene>
    <name evidence="1" type="ORF">DCAF_LOCUS11976</name>
</gene>
<name>A0AAV1RKH8_9ROSI</name>
<dbReference type="EMBL" id="CAWUPB010001009">
    <property type="protein sequence ID" value="CAK7336950.1"/>
    <property type="molecule type" value="Genomic_DNA"/>
</dbReference>
<evidence type="ECO:0000313" key="2">
    <source>
        <dbReference type="Proteomes" id="UP001314170"/>
    </source>
</evidence>
<keyword evidence="2" id="KW-1185">Reference proteome</keyword>
<proteinExistence type="predicted"/>
<reference evidence="1 2" key="1">
    <citation type="submission" date="2024-01" db="EMBL/GenBank/DDBJ databases">
        <authorList>
            <person name="Waweru B."/>
        </authorList>
    </citation>
    <scope>NUCLEOTIDE SEQUENCE [LARGE SCALE GENOMIC DNA]</scope>
</reference>